<comment type="similarity">
    <text evidence="1">Belongs to the bacterial solute-binding protein 3 family.</text>
</comment>
<proteinExistence type="inferred from homology"/>
<name>A0AA48KQB0_9ALTE</name>
<keyword evidence="5" id="KW-1185">Reference proteome</keyword>
<organism evidence="4 5">
    <name type="scientific">Planctobacterium marinum</name>
    <dbReference type="NCBI Taxonomy" id="1631968"/>
    <lineage>
        <taxon>Bacteria</taxon>
        <taxon>Pseudomonadati</taxon>
        <taxon>Pseudomonadota</taxon>
        <taxon>Gammaproteobacteria</taxon>
        <taxon>Alteromonadales</taxon>
        <taxon>Alteromonadaceae</taxon>
        <taxon>Planctobacterium</taxon>
    </lineage>
</organism>
<dbReference type="Gene3D" id="3.40.190.10">
    <property type="entry name" value="Periplasmic binding protein-like II"/>
    <property type="match status" value="2"/>
</dbReference>
<dbReference type="EMBL" id="AP027272">
    <property type="protein sequence ID" value="BDX06318.1"/>
    <property type="molecule type" value="Genomic_DNA"/>
</dbReference>
<keyword evidence="2" id="KW-0732">Signal</keyword>
<dbReference type="SUPFAM" id="SSF53850">
    <property type="entry name" value="Periplasmic binding protein-like II"/>
    <property type="match status" value="1"/>
</dbReference>
<reference evidence="4" key="1">
    <citation type="submission" date="2023-01" db="EMBL/GenBank/DDBJ databases">
        <title>Complete genome sequence of Planctobacterium marinum strain Dej080120_11.</title>
        <authorList>
            <person name="Ueki S."/>
            <person name="Maruyama F."/>
        </authorList>
    </citation>
    <scope>NUCLEOTIDE SEQUENCE</scope>
    <source>
        <strain evidence="4">Dej080120_11</strain>
    </source>
</reference>
<dbReference type="Proteomes" id="UP001333710">
    <property type="component" value="Chromosome"/>
</dbReference>
<dbReference type="Pfam" id="PF00497">
    <property type="entry name" value="SBP_bac_3"/>
    <property type="match status" value="1"/>
</dbReference>
<evidence type="ECO:0000256" key="2">
    <source>
        <dbReference type="ARBA" id="ARBA00022729"/>
    </source>
</evidence>
<dbReference type="PANTHER" id="PTHR35936:SF19">
    <property type="entry name" value="AMINO-ACID-BINDING PROTEIN YXEM-RELATED"/>
    <property type="match status" value="1"/>
</dbReference>
<evidence type="ECO:0000313" key="5">
    <source>
        <dbReference type="Proteomes" id="UP001333710"/>
    </source>
</evidence>
<dbReference type="KEGG" id="pmaw:MACH26_18390"/>
<evidence type="ECO:0000256" key="1">
    <source>
        <dbReference type="ARBA" id="ARBA00010333"/>
    </source>
</evidence>
<evidence type="ECO:0000313" key="4">
    <source>
        <dbReference type="EMBL" id="BDX06318.1"/>
    </source>
</evidence>
<dbReference type="SMART" id="SM00062">
    <property type="entry name" value="PBPb"/>
    <property type="match status" value="1"/>
</dbReference>
<dbReference type="InterPro" id="IPR001638">
    <property type="entry name" value="Solute-binding_3/MltF_N"/>
</dbReference>
<gene>
    <name evidence="4" type="ORF">MACH26_18390</name>
</gene>
<protein>
    <submittedName>
        <fullName evidence="4">Polar amino acid ABC transporter</fullName>
    </submittedName>
</protein>
<dbReference type="AlphaFoldDB" id="A0AA48KQB0"/>
<sequence>MFPVYSDTAVQPLKVGVIDVTFKPYHMVDDGHASGPDIDVIRAVLKRIGVDFTVLLLPQKRATEYLFNGRIDIGVLFKMPRYAPYVVFGEQPLHASTYRLAVRRDSEFHFDSIEDLYGQGQIGVVYGNSIGQAFDSAVLSGDIIPVQVSEIKQLTDLLLLGRVQAVAANQRIFYYYLSQSEQSDSVKFLPKPLSDKRFFHMAISRRVKGIESEVLAAELDKALSEMLNSGELAKIYQSYGLSMHYYDPDWSSASNQQ</sequence>
<evidence type="ECO:0000259" key="3">
    <source>
        <dbReference type="SMART" id="SM00062"/>
    </source>
</evidence>
<dbReference type="RefSeq" id="WP_338292341.1">
    <property type="nucleotide sequence ID" value="NZ_AP027272.1"/>
</dbReference>
<accession>A0AA48KQB0</accession>
<dbReference type="PANTHER" id="PTHR35936">
    <property type="entry name" value="MEMBRANE-BOUND LYTIC MUREIN TRANSGLYCOSYLASE F"/>
    <property type="match status" value="1"/>
</dbReference>
<feature type="domain" description="Solute-binding protein family 3/N-terminal" evidence="3">
    <location>
        <begin position="12"/>
        <end position="243"/>
    </location>
</feature>